<dbReference type="EMBL" id="ADBV01010662">
    <property type="protein sequence ID" value="EJW75368.1"/>
    <property type="molecule type" value="Genomic_DNA"/>
</dbReference>
<dbReference type="PROSITE" id="PS50086">
    <property type="entry name" value="TBC_RABGAP"/>
    <property type="match status" value="1"/>
</dbReference>
<dbReference type="PANTHER" id="PTHR22957:SF547">
    <property type="entry name" value="TBC1 DOMAIN FAMILY MEMBER 16"/>
    <property type="match status" value="1"/>
</dbReference>
<dbReference type="PANTHER" id="PTHR22957">
    <property type="entry name" value="TBC1 DOMAIN FAMILY MEMBER GTPASE-ACTIVATING PROTEIN"/>
    <property type="match status" value="1"/>
</dbReference>
<dbReference type="GO" id="GO:0005769">
    <property type="term" value="C:early endosome"/>
    <property type="evidence" value="ECO:0007669"/>
    <property type="project" value="TreeGrafter"/>
</dbReference>
<accession>J9DZS1</accession>
<dbReference type="Proteomes" id="UP000004810">
    <property type="component" value="Unassembled WGS sequence"/>
</dbReference>
<sequence length="305" mass="36218">MELDPEEDLYERVSWDFWKSYKNQDGSIDDSFTMRKAIYFATIDPTLRKEIWPFLLRVYPWASTFEQREIIRNDIFIEYQKIKKQSYSRMKNALKTSWINIENAIIKDVIRTDRCKPYFAGDNNPNIDTMKNILLNYAFAYPEISYIQGMSDLLAPLLSTIHDESDTYWCFVGLMQQQTLFVCTPIDGRNLMEINLNYLRELLKLFVPDFFMHIASLGSDALELMFVHRWILLCYKREFPETITMHIWEACWSHYRTSYFHLFIAVAIISIYGNDVIEQCLPNDEILLYFSSLAMHLDGTIILKK</sequence>
<evidence type="ECO:0000259" key="2">
    <source>
        <dbReference type="PROSITE" id="PS50086"/>
    </source>
</evidence>
<evidence type="ECO:0000256" key="1">
    <source>
        <dbReference type="ARBA" id="ARBA00022468"/>
    </source>
</evidence>
<proteinExistence type="predicted"/>
<dbReference type="Gene3D" id="1.10.472.80">
    <property type="entry name" value="Ypt/Rab-GAP domain of gyp1p, domain 3"/>
    <property type="match status" value="1"/>
</dbReference>
<comment type="caution">
    <text evidence="3">The sequence shown here is derived from an EMBL/GenBank/DDBJ whole genome shotgun (WGS) entry which is preliminary data.</text>
</comment>
<dbReference type="InterPro" id="IPR035969">
    <property type="entry name" value="Rab-GAP_TBC_sf"/>
</dbReference>
<protein>
    <submittedName>
        <fullName evidence="3">TBC1 domain family member 16</fullName>
    </submittedName>
</protein>
<feature type="domain" description="Rab-GAP TBC" evidence="2">
    <location>
        <begin position="42"/>
        <end position="255"/>
    </location>
</feature>
<feature type="non-terminal residue" evidence="3">
    <location>
        <position position="305"/>
    </location>
</feature>
<evidence type="ECO:0000313" key="3">
    <source>
        <dbReference type="EMBL" id="EJW75368.1"/>
    </source>
</evidence>
<dbReference type="Pfam" id="PF00566">
    <property type="entry name" value="RabGAP-TBC"/>
    <property type="match status" value="1"/>
</dbReference>
<dbReference type="GO" id="GO:0005096">
    <property type="term" value="F:GTPase activator activity"/>
    <property type="evidence" value="ECO:0007669"/>
    <property type="project" value="UniProtKB-KW"/>
</dbReference>
<evidence type="ECO:0000313" key="4">
    <source>
        <dbReference type="Proteomes" id="UP000004810"/>
    </source>
</evidence>
<keyword evidence="1" id="KW-0343">GTPase activation</keyword>
<gene>
    <name evidence="3" type="ORF">WUBG_13721</name>
</gene>
<dbReference type="AlphaFoldDB" id="J9DZS1"/>
<organism evidence="3 4">
    <name type="scientific">Wuchereria bancrofti</name>
    <dbReference type="NCBI Taxonomy" id="6293"/>
    <lineage>
        <taxon>Eukaryota</taxon>
        <taxon>Metazoa</taxon>
        <taxon>Ecdysozoa</taxon>
        <taxon>Nematoda</taxon>
        <taxon>Chromadorea</taxon>
        <taxon>Rhabditida</taxon>
        <taxon>Spirurina</taxon>
        <taxon>Spiruromorpha</taxon>
        <taxon>Filarioidea</taxon>
        <taxon>Onchocercidae</taxon>
        <taxon>Wuchereria</taxon>
    </lineage>
</organism>
<reference evidence="4" key="1">
    <citation type="submission" date="2012-08" db="EMBL/GenBank/DDBJ databases">
        <title>The Genome Sequence of Wuchereria bancrofti.</title>
        <authorList>
            <person name="Nutman T.B."/>
            <person name="Fink D.L."/>
            <person name="Russ C."/>
            <person name="Young S."/>
            <person name="Zeng Q."/>
            <person name="Koehrsen M."/>
            <person name="Alvarado L."/>
            <person name="Berlin A."/>
            <person name="Chapman S.B."/>
            <person name="Chen Z."/>
            <person name="Freedman E."/>
            <person name="Gellesch M."/>
            <person name="Goldberg J."/>
            <person name="Griggs A."/>
            <person name="Gujja S."/>
            <person name="Heilman E.R."/>
            <person name="Heiman D."/>
            <person name="Hepburn T."/>
            <person name="Howarth C."/>
            <person name="Jen D."/>
            <person name="Larson L."/>
            <person name="Lewis B."/>
            <person name="Mehta T."/>
            <person name="Park D."/>
            <person name="Pearson M."/>
            <person name="Roberts A."/>
            <person name="Saif S."/>
            <person name="Shea T."/>
            <person name="Shenoy N."/>
            <person name="Sisk P."/>
            <person name="Stolte C."/>
            <person name="Sykes S."/>
            <person name="Walk T."/>
            <person name="White J."/>
            <person name="Yandava C."/>
            <person name="Haas B."/>
            <person name="Henn M.R."/>
            <person name="Nusbaum C."/>
            <person name="Birren B."/>
        </authorList>
    </citation>
    <scope>NUCLEOTIDE SEQUENCE [LARGE SCALE GENOMIC DNA]</scope>
    <source>
        <strain evidence="4">NA</strain>
    </source>
</reference>
<dbReference type="FunFam" id="1.10.472.80:FF:000020">
    <property type="entry name" value="TBC1 domain family, member 16"/>
    <property type="match status" value="1"/>
</dbReference>
<name>J9DZS1_WUCBA</name>
<dbReference type="InterPro" id="IPR000195">
    <property type="entry name" value="Rab-GAP-TBC_dom"/>
</dbReference>
<dbReference type="SUPFAM" id="SSF47923">
    <property type="entry name" value="Ypt/Rab-GAP domain of gyp1p"/>
    <property type="match status" value="2"/>
</dbReference>
<dbReference type="Gene3D" id="1.10.8.270">
    <property type="entry name" value="putative rabgap domain of human tbc1 domain family member 14 like domains"/>
    <property type="match status" value="1"/>
</dbReference>
<dbReference type="SMART" id="SM00164">
    <property type="entry name" value="TBC"/>
    <property type="match status" value="1"/>
</dbReference>